<sequence>MAKLPSEFAALEPYLEWDLATEPERYAKRLASTMAELQEFYDVAFPLLNDVIDYVDKYPLDDLPEDARTLMHLMQSLVMVSFPIEAWKQPRVPDSGAAWVELTREPVI</sequence>
<evidence type="ECO:0000313" key="2">
    <source>
        <dbReference type="Proteomes" id="UP000093925"/>
    </source>
</evidence>
<dbReference type="RefSeq" id="WP_036365211.1">
    <property type="nucleotide sequence ID" value="NZ_LZLF01000009.1"/>
</dbReference>
<evidence type="ECO:0000313" key="1">
    <source>
        <dbReference type="EMBL" id="OBJ88251.1"/>
    </source>
</evidence>
<gene>
    <name evidence="1" type="ORF">A5640_05930</name>
</gene>
<organism evidence="1 2">
    <name type="scientific">Mycobacterium asiaticum</name>
    <dbReference type="NCBI Taxonomy" id="1790"/>
    <lineage>
        <taxon>Bacteria</taxon>
        <taxon>Bacillati</taxon>
        <taxon>Actinomycetota</taxon>
        <taxon>Actinomycetes</taxon>
        <taxon>Mycobacteriales</taxon>
        <taxon>Mycobacteriaceae</taxon>
        <taxon>Mycobacterium</taxon>
    </lineage>
</organism>
<dbReference type="GeneID" id="61214568"/>
<dbReference type="EMBL" id="LZLM01000038">
    <property type="protein sequence ID" value="OBJ88251.1"/>
    <property type="molecule type" value="Genomic_DNA"/>
</dbReference>
<comment type="caution">
    <text evidence="1">The sequence shown here is derived from an EMBL/GenBank/DDBJ whole genome shotgun (WGS) entry which is preliminary data.</text>
</comment>
<name>A0A1A3J3G8_MYCAS</name>
<protein>
    <recommendedName>
        <fullName evidence="3">Xaa-Pro dipeptidase</fullName>
    </recommendedName>
</protein>
<evidence type="ECO:0008006" key="3">
    <source>
        <dbReference type="Google" id="ProtNLM"/>
    </source>
</evidence>
<accession>A0A1A3J3G8</accession>
<reference evidence="1 2" key="1">
    <citation type="submission" date="2016-06" db="EMBL/GenBank/DDBJ databases">
        <authorList>
            <person name="Kjaerup R.B."/>
            <person name="Dalgaard T.S."/>
            <person name="Juul-Madsen H.R."/>
        </authorList>
    </citation>
    <scope>NUCLEOTIDE SEQUENCE [LARGE SCALE GENOMIC DNA]</scope>
    <source>
        <strain evidence="1 2">1276495.2</strain>
    </source>
</reference>
<dbReference type="Proteomes" id="UP000093925">
    <property type="component" value="Unassembled WGS sequence"/>
</dbReference>
<proteinExistence type="predicted"/>
<dbReference type="AlphaFoldDB" id="A0A1A3J3G8"/>